<protein>
    <recommendedName>
        <fullName evidence="3">Tyr recombinase domain-containing protein</fullName>
    </recommendedName>
</protein>
<feature type="domain" description="Tyr recombinase" evidence="3">
    <location>
        <begin position="90"/>
        <end position="292"/>
    </location>
</feature>
<dbReference type="InterPro" id="IPR013762">
    <property type="entry name" value="Integrase-like_cat_sf"/>
</dbReference>
<dbReference type="InterPro" id="IPR011010">
    <property type="entry name" value="DNA_brk_join_enz"/>
</dbReference>
<dbReference type="AlphaFoldDB" id="A0AAV2R4G0"/>
<feature type="non-terminal residue" evidence="4">
    <location>
        <position position="1"/>
    </location>
</feature>
<comment type="caution">
    <text evidence="4">The sequence shown here is derived from an EMBL/GenBank/DDBJ whole genome shotgun (WGS) entry which is preliminary data.</text>
</comment>
<dbReference type="EMBL" id="CAXKWB010014597">
    <property type="protein sequence ID" value="CAL4111142.1"/>
    <property type="molecule type" value="Genomic_DNA"/>
</dbReference>
<dbReference type="PROSITE" id="PS51898">
    <property type="entry name" value="TYR_RECOMBINASE"/>
    <property type="match status" value="1"/>
</dbReference>
<organism evidence="4 5">
    <name type="scientific">Meganyctiphanes norvegica</name>
    <name type="common">Northern krill</name>
    <name type="synonym">Thysanopoda norvegica</name>
    <dbReference type="NCBI Taxonomy" id="48144"/>
    <lineage>
        <taxon>Eukaryota</taxon>
        <taxon>Metazoa</taxon>
        <taxon>Ecdysozoa</taxon>
        <taxon>Arthropoda</taxon>
        <taxon>Crustacea</taxon>
        <taxon>Multicrustacea</taxon>
        <taxon>Malacostraca</taxon>
        <taxon>Eumalacostraca</taxon>
        <taxon>Eucarida</taxon>
        <taxon>Euphausiacea</taxon>
        <taxon>Euphausiidae</taxon>
        <taxon>Meganyctiphanes</taxon>
    </lineage>
</organism>
<reference evidence="4 5" key="1">
    <citation type="submission" date="2024-05" db="EMBL/GenBank/DDBJ databases">
        <authorList>
            <person name="Wallberg A."/>
        </authorList>
    </citation>
    <scope>NUCLEOTIDE SEQUENCE [LARGE SCALE GENOMIC DNA]</scope>
</reference>
<keyword evidence="5" id="KW-1185">Reference proteome</keyword>
<dbReference type="GO" id="GO:0015074">
    <property type="term" value="P:DNA integration"/>
    <property type="evidence" value="ECO:0007669"/>
    <property type="project" value="InterPro"/>
</dbReference>
<dbReference type="PANTHER" id="PTHR34605:SF5">
    <property type="entry name" value="INTEGRASE_RECOMBINASE XERD HOMOLOG"/>
    <property type="match status" value="1"/>
</dbReference>
<dbReference type="PANTHER" id="PTHR34605">
    <property type="entry name" value="PHAGE_INTEGRASE DOMAIN-CONTAINING PROTEIN"/>
    <property type="match status" value="1"/>
</dbReference>
<evidence type="ECO:0000259" key="3">
    <source>
        <dbReference type="PROSITE" id="PS51898"/>
    </source>
</evidence>
<keyword evidence="2" id="KW-0472">Membrane</keyword>
<dbReference type="InterPro" id="IPR052925">
    <property type="entry name" value="Phage_Integrase-like_Recomb"/>
</dbReference>
<keyword evidence="2" id="KW-1133">Transmembrane helix</keyword>
<dbReference type="Proteomes" id="UP001497623">
    <property type="component" value="Unassembled WGS sequence"/>
</dbReference>
<keyword evidence="1" id="KW-0233">DNA recombination</keyword>
<evidence type="ECO:0000256" key="1">
    <source>
        <dbReference type="ARBA" id="ARBA00023172"/>
    </source>
</evidence>
<accession>A0AAV2R4G0</accession>
<name>A0AAV2R4G0_MEGNR</name>
<sequence>WANKQSHLRSYVYFTSYFGVQDFPVLLGVLLRYISFLGRSPITFKSASNMIGSVKWFCALLDPPSVKSFEAVLVTVSMKGLKAQLSRPVRQKLPITIEHLLKFYSMLNLGDPKQLAGWCAMLLAFFGCFRLSNLVPLSKSKFDHLKQLKRNDIVLDKDLVLVYYKWSKTNQNSSKVAWVPICKVKDDRFNLKKFLKKLFDDVKVDSDAPLFSFNKKEFHSRHSLTKLLDKCVYEAGMSLSDYSWHSFRRGAAMFAFELGLADSSVQLLGDWSSQAFKQYLEFSFLRKISVAETIAKNFNVQVKEM</sequence>
<keyword evidence="2" id="KW-0812">Transmembrane</keyword>
<dbReference type="SUPFAM" id="SSF56349">
    <property type="entry name" value="DNA breaking-rejoining enzymes"/>
    <property type="match status" value="1"/>
</dbReference>
<dbReference type="InterPro" id="IPR002104">
    <property type="entry name" value="Integrase_catalytic"/>
</dbReference>
<proteinExistence type="predicted"/>
<evidence type="ECO:0000256" key="2">
    <source>
        <dbReference type="SAM" id="Phobius"/>
    </source>
</evidence>
<evidence type="ECO:0000313" key="4">
    <source>
        <dbReference type="EMBL" id="CAL4111142.1"/>
    </source>
</evidence>
<dbReference type="Gene3D" id="1.10.443.10">
    <property type="entry name" value="Intergrase catalytic core"/>
    <property type="match status" value="1"/>
</dbReference>
<gene>
    <name evidence="4" type="ORF">MNOR_LOCUS19563</name>
</gene>
<feature type="transmembrane region" description="Helical" evidence="2">
    <location>
        <begin position="12"/>
        <end position="34"/>
    </location>
</feature>
<evidence type="ECO:0000313" key="5">
    <source>
        <dbReference type="Proteomes" id="UP001497623"/>
    </source>
</evidence>
<dbReference type="GO" id="GO:0006310">
    <property type="term" value="P:DNA recombination"/>
    <property type="evidence" value="ECO:0007669"/>
    <property type="project" value="UniProtKB-KW"/>
</dbReference>
<dbReference type="GO" id="GO:0003677">
    <property type="term" value="F:DNA binding"/>
    <property type="evidence" value="ECO:0007669"/>
    <property type="project" value="InterPro"/>
</dbReference>